<proteinExistence type="predicted"/>
<organismHost>
    <name type="scientific">Pseudomonas aeruginosa</name>
    <dbReference type="NCBI Taxonomy" id="287"/>
</organismHost>
<dbReference type="OrthoDB" id="12821at10239"/>
<feature type="region of interest" description="Disordered" evidence="1">
    <location>
        <begin position="284"/>
        <end position="336"/>
    </location>
</feature>
<organism evidence="2 3">
    <name type="scientific">Pseudomonas phage PhiPA3</name>
    <name type="common">Pseudomonas aeruginosa phage PhiPA3</name>
    <dbReference type="NCBI Taxonomy" id="998086"/>
    <lineage>
        <taxon>Viruses</taxon>
        <taxon>Duplodnaviria</taxon>
        <taxon>Heunggongvirae</taxon>
        <taxon>Uroviricota</taxon>
        <taxon>Caudoviricetes</taxon>
        <taxon>Chimalliviridae</taxon>
        <taxon>Miltoncavirus</taxon>
        <taxon>Miltoncavirus PhiPA3</taxon>
    </lineage>
</organism>
<protein>
    <submittedName>
        <fullName evidence="2">Uncharacterized protein 064</fullName>
    </submittedName>
</protein>
<accession>F8SJU6</accession>
<feature type="compositionally biased region" description="Polar residues" evidence="1">
    <location>
        <begin position="316"/>
        <end position="332"/>
    </location>
</feature>
<evidence type="ECO:0000256" key="1">
    <source>
        <dbReference type="SAM" id="MobiDB-lite"/>
    </source>
</evidence>
<feature type="compositionally biased region" description="Low complexity" evidence="1">
    <location>
        <begin position="298"/>
        <end position="315"/>
    </location>
</feature>
<dbReference type="RefSeq" id="YP_009217147.1">
    <property type="nucleotide sequence ID" value="NC_028999.1"/>
</dbReference>
<dbReference type="KEGG" id="vg:26643595"/>
<gene>
    <name evidence="2" type="primary">064</name>
</gene>
<dbReference type="Proteomes" id="UP000008388">
    <property type="component" value="Segment"/>
</dbReference>
<dbReference type="GeneID" id="26643595"/>
<name>F8SJU6_BPPA3</name>
<keyword evidence="3" id="KW-1185">Reference proteome</keyword>
<sequence length="441" mass="48010">MSLTLDCYKEVLTSLSCVFDDDGLISVEAPTGSAKPVKVEGRRLVLPTKEWLRKGFGEDYQPFHPLCESLSRRGTSPVMQFIQRSVKANLSHIVVFMATNLLRIAVDQSTHKDLPPDTTDFLKKLADADKSCLTAFEKLIGSAVKKNRLMTVYLKNGGTFDGKKVDRMAIVRFPILEDLASESKEVLGIALTKKQRKVITALLRLVVPFGDNPEEYAYGTRSRVAPYFESILHAYHKIATVLNQLIHHYAVPLHMPIKPIELYDLKMLESFGKIYNEIPVLAGNEGGHSDTPEEAAGTTEQARAATQPTATQTVQPSRTPAVTQQPVATTVAQPAHGKTVSMSDFMAAQNPAPMMAVNTMVNPMTMGGMNSGMMGMGQPMMSPMAPAMMPMGQPTGGMYAPTNTLLPWQAQQQQMMQAQQPANPFAAAIAPMTTGGGLGLL</sequence>
<evidence type="ECO:0000313" key="2">
    <source>
        <dbReference type="EMBL" id="AEH03491.1"/>
    </source>
</evidence>
<reference evidence="2 3" key="1">
    <citation type="journal article" date="2011" name="Microbiology">
        <title>The Pseudomonas aeruginosa generalized transducing phage phiPA3 is a new member of the phiKZ-like group of 'jumbo' phages, and infects model laboratory strains and clinical isolates from cystic fibrosis patients.</title>
        <authorList>
            <person name="Monson R."/>
            <person name="Foulds I."/>
            <person name="Foweraker J."/>
            <person name="Welch M."/>
            <person name="Salmond G.P."/>
        </authorList>
    </citation>
    <scope>NUCLEOTIDE SEQUENCE [LARGE SCALE GENOMIC DNA]</scope>
</reference>
<dbReference type="EMBL" id="HQ630627">
    <property type="protein sequence ID" value="AEH03491.1"/>
    <property type="molecule type" value="Genomic_DNA"/>
</dbReference>
<evidence type="ECO:0000313" key="3">
    <source>
        <dbReference type="Proteomes" id="UP000008388"/>
    </source>
</evidence>